<dbReference type="PRINTS" id="PR00983">
    <property type="entry name" value="TRNASYNTHCYS"/>
</dbReference>
<dbReference type="AlphaFoldDB" id="A0AAD8Y994"/>
<feature type="compositionally biased region" description="Low complexity" evidence="5">
    <location>
        <begin position="278"/>
        <end position="290"/>
    </location>
</feature>
<evidence type="ECO:0000313" key="7">
    <source>
        <dbReference type="EMBL" id="KAK1741106.1"/>
    </source>
</evidence>
<feature type="domain" description="tRNA synthetases class I catalytic" evidence="6">
    <location>
        <begin position="83"/>
        <end position="440"/>
    </location>
</feature>
<dbReference type="EC" id="6.1.1.16" evidence="7"/>
<name>A0AAD8Y994_9STRA</name>
<evidence type="ECO:0000256" key="4">
    <source>
        <dbReference type="ARBA" id="ARBA00022840"/>
    </source>
</evidence>
<dbReference type="SUPFAM" id="SSF52374">
    <property type="entry name" value="Nucleotidylyl transferase"/>
    <property type="match status" value="1"/>
</dbReference>
<evidence type="ECO:0000256" key="5">
    <source>
        <dbReference type="SAM" id="MobiDB-lite"/>
    </source>
</evidence>
<reference evidence="7" key="1">
    <citation type="submission" date="2023-06" db="EMBL/GenBank/DDBJ databases">
        <title>Survivors Of The Sea: Transcriptome response of Skeletonema marinoi to long-term dormancy.</title>
        <authorList>
            <person name="Pinder M.I.M."/>
            <person name="Kourtchenko O."/>
            <person name="Robertson E.K."/>
            <person name="Larsson T."/>
            <person name="Maumus F."/>
            <person name="Osuna-Cruz C.M."/>
            <person name="Vancaester E."/>
            <person name="Stenow R."/>
            <person name="Vandepoele K."/>
            <person name="Ploug H."/>
            <person name="Bruchert V."/>
            <person name="Godhe A."/>
            <person name="Topel M."/>
        </authorList>
    </citation>
    <scope>NUCLEOTIDE SEQUENCE</scope>
    <source>
        <strain evidence="7">R05AC</strain>
    </source>
</reference>
<evidence type="ECO:0000313" key="8">
    <source>
        <dbReference type="Proteomes" id="UP001224775"/>
    </source>
</evidence>
<gene>
    <name evidence="7" type="ORF">QTG54_008358</name>
</gene>
<feature type="compositionally biased region" description="Acidic residues" evidence="5">
    <location>
        <begin position="261"/>
        <end position="277"/>
    </location>
</feature>
<sequence length="734" mass="81906">MIHSRHYRSVRRLVNRSIAHRKATPSPCCRCASSTTSITGGSGDMTIYNSLSSTYQKLNHPPPDNTHTTTTIESNPPPSLGTAWYVCGPTVYDSAHLGHGRTYVSLDILRRVALSLHDGSSTTQPRPIYAMNITDVDDKIIQRSMEINDNNSTSNKASLSNPLALARYYEMEFWQDMDSLNVLRPDVVCRVSEHVEQTIVPYIEMILKGGMAYVIPEDGDDDSAQKRGSVYFDVRAFEHVTEGRTKYGKLAPDVASSDFFSWDDESNDNASTSDDDSNINNNNNEGESPSQLRQKRDSRDFCLWKYRTQSPPSPSSNLATNNTMIEPAIVSYSSPWGPGRPGWHVECSAMIQRLSMDFQSTHKFQLHAGGIDLKFPHHSNEIAQAEAFHEAVTIKDDDGEGRRQFEEWIPNWVHTGHLYVKGRKMSKSLKNFVTIREMLGISTNTNDKGGVETTDSHQNQSSAWSCPSDDFRLWCLGLSGSYRGPATYSKDRMDEARVIRTKWVKFLMEGQQCLDEWKTAENNCHDYYATDDSASQQSTKVWGEDELQLFNQVTQSGMKCREALVGRCTTNTDGSTRGSFDLDGASFVKELTKLADLGLAYVQAASIHKPRPGEPLRFAVETFRRQLDLVGFTSYTINAGISTTLEHASSSNADLLDEIAAFRSAIRSATLNGIRSKDTMAAAKEVLGLCDELRDDVLPSLGVELVDGKVTNGVGDNRAWRRCSPRDKIPKEDE</sequence>
<accession>A0AAD8Y994</accession>
<dbReference type="GO" id="GO:0006423">
    <property type="term" value="P:cysteinyl-tRNA aminoacylation"/>
    <property type="evidence" value="ECO:0007669"/>
    <property type="project" value="TreeGrafter"/>
</dbReference>
<dbReference type="InterPro" id="IPR014729">
    <property type="entry name" value="Rossmann-like_a/b/a_fold"/>
</dbReference>
<dbReference type="Pfam" id="PF01406">
    <property type="entry name" value="tRNA-synt_1e"/>
    <property type="match status" value="1"/>
</dbReference>
<feature type="region of interest" description="Disordered" evidence="5">
    <location>
        <begin position="261"/>
        <end position="295"/>
    </location>
</feature>
<evidence type="ECO:0000256" key="1">
    <source>
        <dbReference type="ARBA" id="ARBA00005594"/>
    </source>
</evidence>
<dbReference type="PANTHER" id="PTHR10890:SF27">
    <property type="entry name" value="CYSTEINE--TRNA LIGASE, MITOCHONDRIAL-RELATED"/>
    <property type="match status" value="1"/>
</dbReference>
<dbReference type="GO" id="GO:0004817">
    <property type="term" value="F:cysteine-tRNA ligase activity"/>
    <property type="evidence" value="ECO:0007669"/>
    <property type="project" value="UniProtKB-EC"/>
</dbReference>
<protein>
    <submittedName>
        <fullName evidence="7">Cysteine-tRNA ligase</fullName>
        <ecNumber evidence="7">6.1.1.16</ecNumber>
    </submittedName>
</protein>
<dbReference type="InterPro" id="IPR032678">
    <property type="entry name" value="tRNA-synt_1_cat_dom"/>
</dbReference>
<comment type="similarity">
    <text evidence="1">Belongs to the class-I aminoacyl-tRNA synthetase family.</text>
</comment>
<evidence type="ECO:0000259" key="6">
    <source>
        <dbReference type="Pfam" id="PF01406"/>
    </source>
</evidence>
<comment type="caution">
    <text evidence="7">The sequence shown here is derived from an EMBL/GenBank/DDBJ whole genome shotgun (WGS) entry which is preliminary data.</text>
</comment>
<keyword evidence="3" id="KW-0547">Nucleotide-binding</keyword>
<dbReference type="Gene3D" id="3.40.50.620">
    <property type="entry name" value="HUPs"/>
    <property type="match status" value="1"/>
</dbReference>
<dbReference type="InterPro" id="IPR024909">
    <property type="entry name" value="Cys-tRNA/MSH_ligase"/>
</dbReference>
<dbReference type="PANTHER" id="PTHR10890">
    <property type="entry name" value="CYSTEINYL-TRNA SYNTHETASE"/>
    <property type="match status" value="1"/>
</dbReference>
<evidence type="ECO:0000256" key="3">
    <source>
        <dbReference type="ARBA" id="ARBA00022741"/>
    </source>
</evidence>
<keyword evidence="8" id="KW-1185">Reference proteome</keyword>
<keyword evidence="2 7" id="KW-0436">Ligase</keyword>
<keyword evidence="4" id="KW-0067">ATP-binding</keyword>
<proteinExistence type="inferred from homology"/>
<dbReference type="GO" id="GO:0005737">
    <property type="term" value="C:cytoplasm"/>
    <property type="evidence" value="ECO:0007669"/>
    <property type="project" value="TreeGrafter"/>
</dbReference>
<organism evidence="7 8">
    <name type="scientific">Skeletonema marinoi</name>
    <dbReference type="NCBI Taxonomy" id="267567"/>
    <lineage>
        <taxon>Eukaryota</taxon>
        <taxon>Sar</taxon>
        <taxon>Stramenopiles</taxon>
        <taxon>Ochrophyta</taxon>
        <taxon>Bacillariophyta</taxon>
        <taxon>Coscinodiscophyceae</taxon>
        <taxon>Thalassiosirophycidae</taxon>
        <taxon>Thalassiosirales</taxon>
        <taxon>Skeletonemataceae</taxon>
        <taxon>Skeletonema</taxon>
        <taxon>Skeletonema marinoi-dohrnii complex</taxon>
    </lineage>
</organism>
<evidence type="ECO:0000256" key="2">
    <source>
        <dbReference type="ARBA" id="ARBA00022598"/>
    </source>
</evidence>
<dbReference type="Proteomes" id="UP001224775">
    <property type="component" value="Unassembled WGS sequence"/>
</dbReference>
<dbReference type="EMBL" id="JATAAI010000014">
    <property type="protein sequence ID" value="KAK1741106.1"/>
    <property type="molecule type" value="Genomic_DNA"/>
</dbReference>
<dbReference type="GO" id="GO:0005524">
    <property type="term" value="F:ATP binding"/>
    <property type="evidence" value="ECO:0007669"/>
    <property type="project" value="UniProtKB-KW"/>
</dbReference>